<keyword evidence="2" id="KW-1185">Reference proteome</keyword>
<organism evidence="1 2">
    <name type="scientific">Parnassius apollo</name>
    <name type="common">Apollo butterfly</name>
    <name type="synonym">Papilio apollo</name>
    <dbReference type="NCBI Taxonomy" id="110799"/>
    <lineage>
        <taxon>Eukaryota</taxon>
        <taxon>Metazoa</taxon>
        <taxon>Ecdysozoa</taxon>
        <taxon>Arthropoda</taxon>
        <taxon>Hexapoda</taxon>
        <taxon>Insecta</taxon>
        <taxon>Pterygota</taxon>
        <taxon>Neoptera</taxon>
        <taxon>Endopterygota</taxon>
        <taxon>Lepidoptera</taxon>
        <taxon>Glossata</taxon>
        <taxon>Ditrysia</taxon>
        <taxon>Papilionoidea</taxon>
        <taxon>Papilionidae</taxon>
        <taxon>Parnassiinae</taxon>
        <taxon>Parnassini</taxon>
        <taxon>Parnassius</taxon>
        <taxon>Parnassius</taxon>
    </lineage>
</organism>
<name>A0A8S3XHC3_PARAO</name>
<dbReference type="EMBL" id="CAJQZP010001141">
    <property type="protein sequence ID" value="CAG5020909.1"/>
    <property type="molecule type" value="Genomic_DNA"/>
</dbReference>
<comment type="caution">
    <text evidence="1">The sequence shown here is derived from an EMBL/GenBank/DDBJ whole genome shotgun (WGS) entry which is preliminary data.</text>
</comment>
<protein>
    <submittedName>
        <fullName evidence="1">(apollo) hypothetical protein</fullName>
    </submittedName>
</protein>
<sequence>MVTAQNDREQQEICSVKALSDYMNRTRDLREESGSDKLISTIRKPTRNAIAQSLSRWMKQILKDSGIDVNAYSSHSTRHASTSAAKRAGVSIDVIKSTAGCSNASLCFAKFYNLPLKDGEQDRAFADAVFSRDE</sequence>
<dbReference type="PANTHER" id="PTHR35617:SF3">
    <property type="entry name" value="CORE-BINDING (CB) DOMAIN-CONTAINING PROTEIN"/>
    <property type="match status" value="1"/>
</dbReference>
<evidence type="ECO:0000313" key="2">
    <source>
        <dbReference type="Proteomes" id="UP000691718"/>
    </source>
</evidence>
<dbReference type="Proteomes" id="UP000691718">
    <property type="component" value="Unassembled WGS sequence"/>
</dbReference>
<accession>A0A8S3XHC3</accession>
<proteinExistence type="predicted"/>
<dbReference type="AlphaFoldDB" id="A0A8S3XHC3"/>
<evidence type="ECO:0000313" key="1">
    <source>
        <dbReference type="EMBL" id="CAG5020909.1"/>
    </source>
</evidence>
<dbReference type="PANTHER" id="PTHR35617">
    <property type="entry name" value="PHAGE_INTEGRASE DOMAIN-CONTAINING PROTEIN"/>
    <property type="match status" value="1"/>
</dbReference>
<reference evidence="1" key="1">
    <citation type="submission" date="2021-04" db="EMBL/GenBank/DDBJ databases">
        <authorList>
            <person name="Tunstrom K."/>
        </authorList>
    </citation>
    <scope>NUCLEOTIDE SEQUENCE</scope>
</reference>
<gene>
    <name evidence="1" type="ORF">PAPOLLO_LOCUS17415</name>
</gene>
<dbReference type="OrthoDB" id="6769862at2759"/>